<comment type="caution">
    <text evidence="4">The sequence shown here is derived from an EMBL/GenBank/DDBJ whole genome shotgun (WGS) entry which is preliminary data.</text>
</comment>
<dbReference type="PROSITE" id="PS50158">
    <property type="entry name" value="ZF_CCHC"/>
    <property type="match status" value="1"/>
</dbReference>
<accession>A0ABQ5F8S3</accession>
<feature type="compositionally biased region" description="Basic and acidic residues" evidence="2">
    <location>
        <begin position="319"/>
        <end position="329"/>
    </location>
</feature>
<keyword evidence="5" id="KW-1185">Reference proteome</keyword>
<organism evidence="4 5">
    <name type="scientific">Tanacetum coccineum</name>
    <dbReference type="NCBI Taxonomy" id="301880"/>
    <lineage>
        <taxon>Eukaryota</taxon>
        <taxon>Viridiplantae</taxon>
        <taxon>Streptophyta</taxon>
        <taxon>Embryophyta</taxon>
        <taxon>Tracheophyta</taxon>
        <taxon>Spermatophyta</taxon>
        <taxon>Magnoliopsida</taxon>
        <taxon>eudicotyledons</taxon>
        <taxon>Gunneridae</taxon>
        <taxon>Pentapetalae</taxon>
        <taxon>asterids</taxon>
        <taxon>campanulids</taxon>
        <taxon>Asterales</taxon>
        <taxon>Asteraceae</taxon>
        <taxon>Asteroideae</taxon>
        <taxon>Anthemideae</taxon>
        <taxon>Anthemidinae</taxon>
        <taxon>Tanacetum</taxon>
    </lineage>
</organism>
<keyword evidence="1" id="KW-0863">Zinc-finger</keyword>
<dbReference type="Pfam" id="PF00098">
    <property type="entry name" value="zf-CCHC"/>
    <property type="match status" value="1"/>
</dbReference>
<dbReference type="EMBL" id="BQNB010017098">
    <property type="protein sequence ID" value="GJT59310.1"/>
    <property type="molecule type" value="Genomic_DNA"/>
</dbReference>
<sequence length="341" mass="39129">MLCSRGSRCEEKLCYGGNGNRNAGRQNMNQAFNAETMNDESHQILQRVPRTESNLGKENVQCYNCNEKGHYARDCQKPRVHDAKYFREQMLLAIKYEAGSNLKDEENDFMLDNSYGDETLEELTDVVIMMAQIESADDNAASESSYDVKAVCEVNVSTRVHEQVNRVQRKTIIHTYDYDQIDSNIIFDDPYVENNGGTSVHDSTAHDEYHDIKMLFKIDSPDSEETLEDAKESRLKMRNKMVKLNHEKLNALYETFVPQKEPSAEQTYFSIPSTSNDCYETKEVTSDLSILKMPKESKLLKIFEKIGVESSNSVRRPKSKDNKSKDRVLKNTNDMRPSAHV</sequence>
<dbReference type="InterPro" id="IPR036875">
    <property type="entry name" value="Znf_CCHC_sf"/>
</dbReference>
<proteinExistence type="predicted"/>
<evidence type="ECO:0000259" key="3">
    <source>
        <dbReference type="PROSITE" id="PS50158"/>
    </source>
</evidence>
<evidence type="ECO:0000256" key="2">
    <source>
        <dbReference type="SAM" id="MobiDB-lite"/>
    </source>
</evidence>
<evidence type="ECO:0000256" key="1">
    <source>
        <dbReference type="PROSITE-ProRule" id="PRU00047"/>
    </source>
</evidence>
<protein>
    <submittedName>
        <fullName evidence="4">Retrovirus-related pol polyprotein from transposon TNT 1-94</fullName>
    </submittedName>
</protein>
<dbReference type="Proteomes" id="UP001151760">
    <property type="component" value="Unassembled WGS sequence"/>
</dbReference>
<reference evidence="4" key="2">
    <citation type="submission" date="2022-01" db="EMBL/GenBank/DDBJ databases">
        <authorList>
            <person name="Yamashiro T."/>
            <person name="Shiraishi A."/>
            <person name="Satake H."/>
            <person name="Nakayama K."/>
        </authorList>
    </citation>
    <scope>NUCLEOTIDE SEQUENCE</scope>
</reference>
<keyword evidence="1" id="KW-0479">Metal-binding</keyword>
<dbReference type="Gene3D" id="4.10.60.10">
    <property type="entry name" value="Zinc finger, CCHC-type"/>
    <property type="match status" value="1"/>
</dbReference>
<feature type="domain" description="CCHC-type" evidence="3">
    <location>
        <begin position="62"/>
        <end position="77"/>
    </location>
</feature>
<gene>
    <name evidence="4" type="ORF">Tco_1002843</name>
</gene>
<dbReference type="SUPFAM" id="SSF57756">
    <property type="entry name" value="Retrovirus zinc finger-like domains"/>
    <property type="match status" value="1"/>
</dbReference>
<keyword evidence="1" id="KW-0862">Zinc</keyword>
<dbReference type="InterPro" id="IPR001878">
    <property type="entry name" value="Znf_CCHC"/>
</dbReference>
<evidence type="ECO:0000313" key="4">
    <source>
        <dbReference type="EMBL" id="GJT59310.1"/>
    </source>
</evidence>
<dbReference type="SMART" id="SM00343">
    <property type="entry name" value="ZnF_C2HC"/>
    <property type="match status" value="1"/>
</dbReference>
<evidence type="ECO:0000313" key="5">
    <source>
        <dbReference type="Proteomes" id="UP001151760"/>
    </source>
</evidence>
<reference evidence="4" key="1">
    <citation type="journal article" date="2022" name="Int. J. Mol. Sci.">
        <title>Draft Genome of Tanacetum Coccineum: Genomic Comparison of Closely Related Tanacetum-Family Plants.</title>
        <authorList>
            <person name="Yamashiro T."/>
            <person name="Shiraishi A."/>
            <person name="Nakayama K."/>
            <person name="Satake H."/>
        </authorList>
    </citation>
    <scope>NUCLEOTIDE SEQUENCE</scope>
</reference>
<feature type="region of interest" description="Disordered" evidence="2">
    <location>
        <begin position="311"/>
        <end position="341"/>
    </location>
</feature>
<name>A0ABQ5F8S3_9ASTR</name>